<evidence type="ECO:0000256" key="1">
    <source>
        <dbReference type="ARBA" id="ARBA00008136"/>
    </source>
</evidence>
<dbReference type="EC" id="3.4.-.-" evidence="8"/>
<dbReference type="Proteomes" id="UP000320176">
    <property type="component" value="Unassembled WGS sequence"/>
</dbReference>
<keyword evidence="5" id="KW-0190">Covalent protein-DNA linkage</keyword>
<comment type="caution">
    <text evidence="9">The sequence shown here is derived from an EMBL/GenBank/DDBJ whole genome shotgun (WGS) entry which is preliminary data.</text>
</comment>
<dbReference type="InterPro" id="IPR003738">
    <property type="entry name" value="SRAP"/>
</dbReference>
<keyword evidence="2 8" id="KW-0645">Protease</keyword>
<evidence type="ECO:0000256" key="8">
    <source>
        <dbReference type="RuleBase" id="RU364100"/>
    </source>
</evidence>
<dbReference type="PANTHER" id="PTHR13604">
    <property type="entry name" value="DC12-RELATED"/>
    <property type="match status" value="1"/>
</dbReference>
<dbReference type="AlphaFoldDB" id="A0A5C6B078"/>
<keyword evidence="7" id="KW-0456">Lyase</keyword>
<protein>
    <recommendedName>
        <fullName evidence="8">Abasic site processing protein</fullName>
        <ecNumber evidence="8">3.4.-.-</ecNumber>
    </recommendedName>
</protein>
<evidence type="ECO:0000256" key="6">
    <source>
        <dbReference type="ARBA" id="ARBA00023125"/>
    </source>
</evidence>
<proteinExistence type="inferred from homology"/>
<evidence type="ECO:0000256" key="4">
    <source>
        <dbReference type="ARBA" id="ARBA00022801"/>
    </source>
</evidence>
<evidence type="ECO:0000313" key="10">
    <source>
        <dbReference type="Proteomes" id="UP000320176"/>
    </source>
</evidence>
<evidence type="ECO:0000256" key="5">
    <source>
        <dbReference type="ARBA" id="ARBA00023124"/>
    </source>
</evidence>
<comment type="similarity">
    <text evidence="1 8">Belongs to the SOS response-associated peptidase family.</text>
</comment>
<dbReference type="GO" id="GO:0003697">
    <property type="term" value="F:single-stranded DNA binding"/>
    <property type="evidence" value="ECO:0007669"/>
    <property type="project" value="InterPro"/>
</dbReference>
<keyword evidence="3" id="KW-0227">DNA damage</keyword>
<dbReference type="EMBL" id="SJPN01000002">
    <property type="protein sequence ID" value="TWU05695.1"/>
    <property type="molecule type" value="Genomic_DNA"/>
</dbReference>
<keyword evidence="4 8" id="KW-0378">Hydrolase</keyword>
<evidence type="ECO:0000256" key="7">
    <source>
        <dbReference type="ARBA" id="ARBA00023239"/>
    </source>
</evidence>
<evidence type="ECO:0000313" key="9">
    <source>
        <dbReference type="EMBL" id="TWU05695.1"/>
    </source>
</evidence>
<accession>A0A5C6B078</accession>
<keyword evidence="10" id="KW-1185">Reference proteome</keyword>
<dbReference type="InterPro" id="IPR036590">
    <property type="entry name" value="SRAP-like"/>
</dbReference>
<dbReference type="Gene3D" id="3.90.1680.10">
    <property type="entry name" value="SOS response associated peptidase-like"/>
    <property type="match status" value="1"/>
</dbReference>
<gene>
    <name evidence="9" type="primary">yedK</name>
    <name evidence="9" type="ORF">Pla52n_14100</name>
</gene>
<dbReference type="GO" id="GO:0008233">
    <property type="term" value="F:peptidase activity"/>
    <property type="evidence" value="ECO:0007669"/>
    <property type="project" value="UniProtKB-KW"/>
</dbReference>
<evidence type="ECO:0000256" key="3">
    <source>
        <dbReference type="ARBA" id="ARBA00022763"/>
    </source>
</evidence>
<evidence type="ECO:0000256" key="2">
    <source>
        <dbReference type="ARBA" id="ARBA00022670"/>
    </source>
</evidence>
<keyword evidence="6" id="KW-0238">DNA-binding</keyword>
<dbReference type="PANTHER" id="PTHR13604:SF0">
    <property type="entry name" value="ABASIC SITE PROCESSING PROTEIN HMCES"/>
    <property type="match status" value="1"/>
</dbReference>
<dbReference type="Pfam" id="PF02586">
    <property type="entry name" value="SRAP"/>
    <property type="match status" value="1"/>
</dbReference>
<reference evidence="9 10" key="1">
    <citation type="submission" date="2019-02" db="EMBL/GenBank/DDBJ databases">
        <title>Deep-cultivation of Planctomycetes and their phenomic and genomic characterization uncovers novel biology.</title>
        <authorList>
            <person name="Wiegand S."/>
            <person name="Jogler M."/>
            <person name="Boedeker C."/>
            <person name="Pinto D."/>
            <person name="Vollmers J."/>
            <person name="Rivas-Marin E."/>
            <person name="Kohn T."/>
            <person name="Peeters S.H."/>
            <person name="Heuer A."/>
            <person name="Rast P."/>
            <person name="Oberbeckmann S."/>
            <person name="Bunk B."/>
            <person name="Jeske O."/>
            <person name="Meyerdierks A."/>
            <person name="Storesund J.E."/>
            <person name="Kallscheuer N."/>
            <person name="Luecker S."/>
            <person name="Lage O.M."/>
            <person name="Pohl T."/>
            <person name="Merkel B.J."/>
            <person name="Hornburger P."/>
            <person name="Mueller R.-W."/>
            <person name="Bruemmer F."/>
            <person name="Labrenz M."/>
            <person name="Spormann A.M."/>
            <person name="Op Den Camp H."/>
            <person name="Overmann J."/>
            <person name="Amann R."/>
            <person name="Jetten M.S.M."/>
            <person name="Mascher T."/>
            <person name="Medema M.H."/>
            <person name="Devos D.P."/>
            <person name="Kaster A.-K."/>
            <person name="Ovreas L."/>
            <person name="Rohde M."/>
            <person name="Galperin M.Y."/>
            <person name="Jogler C."/>
        </authorList>
    </citation>
    <scope>NUCLEOTIDE SEQUENCE [LARGE SCALE GENOMIC DNA]</scope>
    <source>
        <strain evidence="9 10">Pla52n</strain>
    </source>
</reference>
<name>A0A5C6B078_9BACT</name>
<dbReference type="GO" id="GO:0106300">
    <property type="term" value="P:protein-DNA covalent cross-linking repair"/>
    <property type="evidence" value="ECO:0007669"/>
    <property type="project" value="InterPro"/>
</dbReference>
<organism evidence="9 10">
    <name type="scientific">Stieleria varia</name>
    <dbReference type="NCBI Taxonomy" id="2528005"/>
    <lineage>
        <taxon>Bacteria</taxon>
        <taxon>Pseudomonadati</taxon>
        <taxon>Planctomycetota</taxon>
        <taxon>Planctomycetia</taxon>
        <taxon>Pirellulales</taxon>
        <taxon>Pirellulaceae</taxon>
        <taxon>Stieleria</taxon>
    </lineage>
</organism>
<sequence length="237" mass="26382">MVWGQLFLPGWSADEIKQRAEALGLKPRFNIAPTQSIACIHRSEIGGPRQLTLFRWGLLPPWADDLAIGAKMINARSETLDQKRSFQSAFASQRCLVPMDGYYEWSVRNGAKQPFLIEPSSSEPLVMAGLWQLNKKLGRDGEPVFSVTVITTAANKTTQSIHDRMPVFLPESAHDQWLDPGFADTDTLTQWLVPAPDDLLVARPVAKTVGSVRIDDERCVQPATPDDTPRQGLLFDD</sequence>
<dbReference type="GO" id="GO:0006508">
    <property type="term" value="P:proteolysis"/>
    <property type="evidence" value="ECO:0007669"/>
    <property type="project" value="UniProtKB-KW"/>
</dbReference>
<dbReference type="SUPFAM" id="SSF143081">
    <property type="entry name" value="BB1717-like"/>
    <property type="match status" value="1"/>
</dbReference>
<dbReference type="GO" id="GO:0016829">
    <property type="term" value="F:lyase activity"/>
    <property type="evidence" value="ECO:0007669"/>
    <property type="project" value="UniProtKB-KW"/>
</dbReference>